<keyword evidence="3" id="KW-1185">Reference proteome</keyword>
<evidence type="ECO:0000313" key="3">
    <source>
        <dbReference type="Proteomes" id="UP000756921"/>
    </source>
</evidence>
<keyword evidence="1" id="KW-0175">Coiled coil</keyword>
<dbReference type="EMBL" id="WJXW01000001">
    <property type="protein sequence ID" value="KAF9741630.1"/>
    <property type="molecule type" value="Genomic_DNA"/>
</dbReference>
<protein>
    <submittedName>
        <fullName evidence="2">Uncharacterized protein</fullName>
    </submittedName>
</protein>
<organism evidence="2 3">
    <name type="scientific">Paraphaeosphaeria minitans</name>
    <dbReference type="NCBI Taxonomy" id="565426"/>
    <lineage>
        <taxon>Eukaryota</taxon>
        <taxon>Fungi</taxon>
        <taxon>Dikarya</taxon>
        <taxon>Ascomycota</taxon>
        <taxon>Pezizomycotina</taxon>
        <taxon>Dothideomycetes</taxon>
        <taxon>Pleosporomycetidae</taxon>
        <taxon>Pleosporales</taxon>
        <taxon>Massarineae</taxon>
        <taxon>Didymosphaeriaceae</taxon>
        <taxon>Paraphaeosphaeria</taxon>
    </lineage>
</organism>
<dbReference type="Proteomes" id="UP000756921">
    <property type="component" value="Unassembled WGS sequence"/>
</dbReference>
<evidence type="ECO:0000256" key="1">
    <source>
        <dbReference type="SAM" id="Coils"/>
    </source>
</evidence>
<dbReference type="AlphaFoldDB" id="A0A9P6GV08"/>
<gene>
    <name evidence="2" type="ORF">PMIN01_01169</name>
</gene>
<reference evidence="2" key="1">
    <citation type="journal article" date="2020" name="Mol. Plant Microbe Interact.">
        <title>Genome Sequence of the Biocontrol Agent Coniothyrium minitans strain Conio (IMI 134523).</title>
        <authorList>
            <person name="Patel D."/>
            <person name="Shittu T.A."/>
            <person name="Baroncelli R."/>
            <person name="Muthumeenakshi S."/>
            <person name="Osborne T.H."/>
            <person name="Janganan T.K."/>
            <person name="Sreenivasaprasad S."/>
        </authorList>
    </citation>
    <scope>NUCLEOTIDE SEQUENCE</scope>
    <source>
        <strain evidence="2">Conio</strain>
    </source>
</reference>
<evidence type="ECO:0000313" key="2">
    <source>
        <dbReference type="EMBL" id="KAF9741630.1"/>
    </source>
</evidence>
<dbReference type="OrthoDB" id="3791564at2759"/>
<accession>A0A9P6GV08</accession>
<name>A0A9P6GV08_9PLEO</name>
<feature type="coiled-coil region" evidence="1">
    <location>
        <begin position="243"/>
        <end position="270"/>
    </location>
</feature>
<comment type="caution">
    <text evidence="2">The sequence shown here is derived from an EMBL/GenBank/DDBJ whole genome shotgun (WGS) entry which is preliminary data.</text>
</comment>
<sequence length="311" mass="35015">MSEHPLPAVPHEDQDEPQLEVRFETNGQTECERISILKGSGDTYALFDDTSEIDLMYSACSDEEHHGLSAFLHTTEPSDDLLSQTSPAVMHAGQTCNSAGDSQRSQQGCFESGLSHARDRLKDLSWPVINDAAFPPLFRHASCDAVCDYVPNTTSDQRYTYCSSDADYDLRYDALTESDDEPSRETLVRFADVHTVLCTPHPPTPPPHLTLSSTSSLPSVPLRLKPYGPRIPPWGSTEHLDHERRLRNEIRVLEDTLDEQFDKRARLRKEEEAKNGKRRTEGEELRELVLGIYPEIEAARTERGCCLCVVM</sequence>
<proteinExistence type="predicted"/>